<dbReference type="Gene3D" id="1.25.40.10">
    <property type="entry name" value="Tetratricopeptide repeat domain"/>
    <property type="match status" value="1"/>
</dbReference>
<dbReference type="InterPro" id="IPR027417">
    <property type="entry name" value="P-loop_NTPase"/>
</dbReference>
<evidence type="ECO:0000259" key="1">
    <source>
        <dbReference type="Pfam" id="PF00931"/>
    </source>
</evidence>
<dbReference type="PANTHER" id="PTHR47691:SF3">
    <property type="entry name" value="HTH-TYPE TRANSCRIPTIONAL REGULATOR RV0890C-RELATED"/>
    <property type="match status" value="1"/>
</dbReference>
<feature type="domain" description="Winged helix-turn-helix" evidence="3">
    <location>
        <begin position="428"/>
        <end position="502"/>
    </location>
</feature>
<dbReference type="RefSeq" id="WP_232497777.1">
    <property type="nucleotide sequence ID" value="NZ_BAAANH010000004.1"/>
</dbReference>
<dbReference type="EMBL" id="BAAANH010000004">
    <property type="protein sequence ID" value="GAA1761029.1"/>
    <property type="molecule type" value="Genomic_DNA"/>
</dbReference>
<reference evidence="4 5" key="1">
    <citation type="journal article" date="2019" name="Int. J. Syst. Evol. Microbiol.">
        <title>The Global Catalogue of Microorganisms (GCM) 10K type strain sequencing project: providing services to taxonomists for standard genome sequencing and annotation.</title>
        <authorList>
            <consortium name="The Broad Institute Genomics Platform"/>
            <consortium name="The Broad Institute Genome Sequencing Center for Infectious Disease"/>
            <person name="Wu L."/>
            <person name="Ma J."/>
        </authorList>
    </citation>
    <scope>NUCLEOTIDE SEQUENCE [LARGE SCALE GENOMIC DNA]</scope>
    <source>
        <strain evidence="4 5">JCM 14319</strain>
    </source>
</reference>
<dbReference type="Proteomes" id="UP001500506">
    <property type="component" value="Unassembled WGS sequence"/>
</dbReference>
<protein>
    <recommendedName>
        <fullName evidence="6">DUF4062 domain-containing protein</fullName>
    </recommendedName>
</protein>
<accession>A0ABN2KNG4</accession>
<feature type="domain" description="NB-ARC" evidence="1">
    <location>
        <begin position="198"/>
        <end position="317"/>
    </location>
</feature>
<keyword evidence="5" id="KW-1185">Reference proteome</keyword>
<dbReference type="InterPro" id="IPR058852">
    <property type="entry name" value="HTH_77"/>
</dbReference>
<proteinExistence type="predicted"/>
<feature type="domain" description="DUF4062" evidence="2">
    <location>
        <begin position="16"/>
        <end position="97"/>
    </location>
</feature>
<evidence type="ECO:0000313" key="5">
    <source>
        <dbReference type="Proteomes" id="UP001500506"/>
    </source>
</evidence>
<evidence type="ECO:0000313" key="4">
    <source>
        <dbReference type="EMBL" id="GAA1761029.1"/>
    </source>
</evidence>
<dbReference type="InterPro" id="IPR025139">
    <property type="entry name" value="DUF4062"/>
</dbReference>
<comment type="caution">
    <text evidence="4">The sequence shown here is derived from an EMBL/GenBank/DDBJ whole genome shotgun (WGS) entry which is preliminary data.</text>
</comment>
<gene>
    <name evidence="4" type="ORF">GCM10009747_20150</name>
</gene>
<dbReference type="SUPFAM" id="SSF52540">
    <property type="entry name" value="P-loop containing nucleoside triphosphate hydrolases"/>
    <property type="match status" value="1"/>
</dbReference>
<dbReference type="SUPFAM" id="SSF48452">
    <property type="entry name" value="TPR-like"/>
    <property type="match status" value="1"/>
</dbReference>
<evidence type="ECO:0000259" key="2">
    <source>
        <dbReference type="Pfam" id="PF13271"/>
    </source>
</evidence>
<dbReference type="InterPro" id="IPR011990">
    <property type="entry name" value="TPR-like_helical_dom_sf"/>
</dbReference>
<dbReference type="PANTHER" id="PTHR47691">
    <property type="entry name" value="REGULATOR-RELATED"/>
    <property type="match status" value="1"/>
</dbReference>
<evidence type="ECO:0008006" key="6">
    <source>
        <dbReference type="Google" id="ProtNLM"/>
    </source>
</evidence>
<dbReference type="InterPro" id="IPR002182">
    <property type="entry name" value="NB-ARC"/>
</dbReference>
<dbReference type="Pfam" id="PF25872">
    <property type="entry name" value="HTH_77"/>
    <property type="match status" value="1"/>
</dbReference>
<dbReference type="Gene3D" id="3.40.50.300">
    <property type="entry name" value="P-loop containing nucleotide triphosphate hydrolases"/>
    <property type="match status" value="1"/>
</dbReference>
<dbReference type="PRINTS" id="PR00364">
    <property type="entry name" value="DISEASERSIST"/>
</dbReference>
<dbReference type="Pfam" id="PF13271">
    <property type="entry name" value="DUF4062"/>
    <property type="match status" value="1"/>
</dbReference>
<dbReference type="Pfam" id="PF00931">
    <property type="entry name" value="NB-ARC"/>
    <property type="match status" value="1"/>
</dbReference>
<evidence type="ECO:0000259" key="3">
    <source>
        <dbReference type="Pfam" id="PF25872"/>
    </source>
</evidence>
<organism evidence="4 5">
    <name type="scientific">Agromyces humatus</name>
    <dbReference type="NCBI Taxonomy" id="279573"/>
    <lineage>
        <taxon>Bacteria</taxon>
        <taxon>Bacillati</taxon>
        <taxon>Actinomycetota</taxon>
        <taxon>Actinomycetes</taxon>
        <taxon>Micrococcales</taxon>
        <taxon>Microbacteriaceae</taxon>
        <taxon>Agromyces</taxon>
    </lineage>
</organism>
<name>A0ABN2KNG4_9MICO</name>
<sequence length="847" mass="92010">MNPVAGGIRTPDQRLRVFVSSTLKELAPERRAVRSAIERLALAPVMFELGARPHPPRELYRAYLDQSDIFVGLYWEQYGWVAPGEDVSGLEDEWNLAPDIPKLIYLKRSAHRQERLDGLIARIRDGDGASYVEFTDAASLADLVTADLATLLAERFDAGGGRHEHLGIPAAEVFSTEPVRPPTPLTRLVGRADELATLTRMLTRDGQRLVTVTGPGGIGKSRLAVAAARDAEPSFPDGVVFVDLAPVLEPGLVITAVANAMGIRDAGDRPIADKVSSALAGRRVLLVLDNVEQVVDAAPKLTALLGQSDASVLATSRILLRVRGEQNVPLGPLPSREAGELFVDRARAVKPDFELTDANARHVVAICEALDNVPLALELAAARLRVLTPSTLLERLDHALPLLVGGARDLPERQRTLRATIEWSAQLLSQGERELLLRLGVFRTGFGLDAVEWMSDGVSGVDAIGALGALVDGSLVREQDRGPRAWFTMLATVREYGRDRLAEHGRLAEAQGRHAGFYVGLATSAGSAANWQLQVERVTRLLDEHDEVRAAVDHLLETRQFDAVAELAWPLYSFWWGGGRAGEIRAWMNRLLEPGVELTERARVIAEYCVNAIRYWGTSDESVVPAIARCVAYFRRVDDRRGEALTLASLAVAQFAEEPPDIEGAERNARRSLRLADEFDEAFGGAVVGIMVGRIWLARGRVDDAVRQFETSRALASRIDDTLGQAVSISHLGWARLLGGETEGARGCFTEQLLLASAIGHEEGIADSLEGMFATAVTSGDIERAGRMFGAAEDIRARKGLPTRSPLSFFEPYLERVLAGSDAPAFEDARRVGQTMEPADAVEAALA</sequence>